<evidence type="ECO:0000256" key="5">
    <source>
        <dbReference type="ARBA" id="ARBA00022833"/>
    </source>
</evidence>
<dbReference type="InterPro" id="IPR001584">
    <property type="entry name" value="Integrase_cat-core"/>
</dbReference>
<name>A0A8S1GX85_9PELO</name>
<protein>
    <submittedName>
        <fullName evidence="15">Uncharacterized protein</fullName>
    </submittedName>
</protein>
<dbReference type="GO" id="GO:0031519">
    <property type="term" value="C:PcG protein complex"/>
    <property type="evidence" value="ECO:0007669"/>
    <property type="project" value="TreeGrafter"/>
</dbReference>
<dbReference type="PROSITE" id="PS00028">
    <property type="entry name" value="ZINC_FINGER_C2H2_1"/>
    <property type="match status" value="5"/>
</dbReference>
<evidence type="ECO:0000256" key="10">
    <source>
        <dbReference type="ARBA" id="ARBA00023242"/>
    </source>
</evidence>
<dbReference type="FunFam" id="3.30.160.60:FF:000432">
    <property type="entry name" value="zinc finger protein Gfi-1b isoform X1"/>
    <property type="match status" value="1"/>
</dbReference>
<evidence type="ECO:0000259" key="13">
    <source>
        <dbReference type="PROSITE" id="PS50157"/>
    </source>
</evidence>
<dbReference type="PROSITE" id="PS50157">
    <property type="entry name" value="ZINC_FINGER_C2H2_2"/>
    <property type="match status" value="5"/>
</dbReference>
<evidence type="ECO:0000256" key="12">
    <source>
        <dbReference type="SAM" id="MobiDB-lite"/>
    </source>
</evidence>
<feature type="compositionally biased region" description="Acidic residues" evidence="12">
    <location>
        <begin position="711"/>
        <end position="736"/>
    </location>
</feature>
<dbReference type="InterPro" id="IPR036397">
    <property type="entry name" value="RNaseH_sf"/>
</dbReference>
<keyword evidence="6" id="KW-0805">Transcription regulation</keyword>
<dbReference type="GO" id="GO:0000978">
    <property type="term" value="F:RNA polymerase II cis-regulatory region sequence-specific DNA binding"/>
    <property type="evidence" value="ECO:0007669"/>
    <property type="project" value="TreeGrafter"/>
</dbReference>
<feature type="domain" description="C2H2-type" evidence="13">
    <location>
        <begin position="282"/>
        <end position="309"/>
    </location>
</feature>
<feature type="region of interest" description="Disordered" evidence="12">
    <location>
        <begin position="323"/>
        <end position="344"/>
    </location>
</feature>
<dbReference type="FunFam" id="3.30.160.60:FF:000208">
    <property type="entry name" value="zinc finger protein Gfi-1b"/>
    <property type="match status" value="1"/>
</dbReference>
<dbReference type="AlphaFoldDB" id="A0A8S1GX85"/>
<dbReference type="PANTHER" id="PTHR14003">
    <property type="entry name" value="TRANSCRIPTIONAL REPRESSOR PROTEIN YY"/>
    <property type="match status" value="1"/>
</dbReference>
<evidence type="ECO:0000256" key="1">
    <source>
        <dbReference type="ARBA" id="ARBA00004123"/>
    </source>
</evidence>
<keyword evidence="16" id="KW-1185">Reference proteome</keyword>
<dbReference type="PROSITE" id="PS50994">
    <property type="entry name" value="INTEGRASE"/>
    <property type="match status" value="1"/>
</dbReference>
<dbReference type="Proteomes" id="UP000835052">
    <property type="component" value="Unassembled WGS sequence"/>
</dbReference>
<evidence type="ECO:0000313" key="15">
    <source>
        <dbReference type="EMBL" id="CAD6187503.1"/>
    </source>
</evidence>
<evidence type="ECO:0000256" key="11">
    <source>
        <dbReference type="PROSITE-ProRule" id="PRU00042"/>
    </source>
</evidence>
<feature type="domain" description="C2H2-type" evidence="13">
    <location>
        <begin position="310"/>
        <end position="337"/>
    </location>
</feature>
<evidence type="ECO:0000256" key="4">
    <source>
        <dbReference type="ARBA" id="ARBA00022771"/>
    </source>
</evidence>
<feature type="domain" description="C2H2-type" evidence="13">
    <location>
        <begin position="254"/>
        <end position="281"/>
    </location>
</feature>
<feature type="domain" description="C2H2-type" evidence="13">
    <location>
        <begin position="198"/>
        <end position="225"/>
    </location>
</feature>
<dbReference type="GO" id="GO:0005667">
    <property type="term" value="C:transcription regulator complex"/>
    <property type="evidence" value="ECO:0007669"/>
    <property type="project" value="TreeGrafter"/>
</dbReference>
<feature type="compositionally biased region" description="Polar residues" evidence="12">
    <location>
        <begin position="767"/>
        <end position="777"/>
    </location>
</feature>
<feature type="compositionally biased region" description="Basic residues" evidence="12">
    <location>
        <begin position="386"/>
        <end position="398"/>
    </location>
</feature>
<dbReference type="EMBL" id="CAJGYM010000006">
    <property type="protein sequence ID" value="CAD6187503.1"/>
    <property type="molecule type" value="Genomic_DNA"/>
</dbReference>
<dbReference type="FunFam" id="3.30.160.60:FF:000245">
    <property type="entry name" value="zinc finger protein Gfi-1"/>
    <property type="match status" value="1"/>
</dbReference>
<dbReference type="SUPFAM" id="SSF53098">
    <property type="entry name" value="Ribonuclease H-like"/>
    <property type="match status" value="1"/>
</dbReference>
<evidence type="ECO:0000256" key="9">
    <source>
        <dbReference type="ARBA" id="ARBA00023163"/>
    </source>
</evidence>
<organism evidence="15 16">
    <name type="scientific">Caenorhabditis auriculariae</name>
    <dbReference type="NCBI Taxonomy" id="2777116"/>
    <lineage>
        <taxon>Eukaryota</taxon>
        <taxon>Metazoa</taxon>
        <taxon>Ecdysozoa</taxon>
        <taxon>Nematoda</taxon>
        <taxon>Chromadorea</taxon>
        <taxon>Rhabditida</taxon>
        <taxon>Rhabditina</taxon>
        <taxon>Rhabditomorpha</taxon>
        <taxon>Rhabditoidea</taxon>
        <taxon>Rhabditidae</taxon>
        <taxon>Peloderinae</taxon>
        <taxon>Caenorhabditis</taxon>
    </lineage>
</organism>
<dbReference type="GO" id="GO:0015074">
    <property type="term" value="P:DNA integration"/>
    <property type="evidence" value="ECO:0007669"/>
    <property type="project" value="InterPro"/>
</dbReference>
<dbReference type="InterPro" id="IPR013087">
    <property type="entry name" value="Znf_C2H2_type"/>
</dbReference>
<keyword evidence="3" id="KW-0677">Repeat</keyword>
<reference evidence="15" key="1">
    <citation type="submission" date="2020-10" db="EMBL/GenBank/DDBJ databases">
        <authorList>
            <person name="Kikuchi T."/>
        </authorList>
    </citation>
    <scope>NUCLEOTIDE SEQUENCE</scope>
    <source>
        <strain evidence="15">NKZ352</strain>
    </source>
</reference>
<evidence type="ECO:0000256" key="3">
    <source>
        <dbReference type="ARBA" id="ARBA00022737"/>
    </source>
</evidence>
<dbReference type="OrthoDB" id="6155966at2759"/>
<dbReference type="InterPro" id="IPR036236">
    <property type="entry name" value="Znf_C2H2_sf"/>
</dbReference>
<keyword evidence="10" id="KW-0539">Nucleus</keyword>
<dbReference type="GO" id="GO:0000122">
    <property type="term" value="P:negative regulation of transcription by RNA polymerase II"/>
    <property type="evidence" value="ECO:0007669"/>
    <property type="project" value="UniProtKB-ARBA"/>
</dbReference>
<keyword evidence="8" id="KW-0010">Activator</keyword>
<dbReference type="GO" id="GO:0000785">
    <property type="term" value="C:chromatin"/>
    <property type="evidence" value="ECO:0007669"/>
    <property type="project" value="TreeGrafter"/>
</dbReference>
<feature type="domain" description="C2H2-type" evidence="13">
    <location>
        <begin position="226"/>
        <end position="253"/>
    </location>
</feature>
<keyword evidence="5" id="KW-0862">Zinc</keyword>
<feature type="compositionally biased region" description="Basic and acidic residues" evidence="12">
    <location>
        <begin position="819"/>
        <end position="830"/>
    </location>
</feature>
<keyword evidence="4 11" id="KW-0863">Zinc-finger</keyword>
<keyword evidence="7" id="KW-0238">DNA-binding</keyword>
<gene>
    <name evidence="15" type="ORF">CAUJ_LOCUS3422</name>
</gene>
<dbReference type="Gene3D" id="3.30.420.10">
    <property type="entry name" value="Ribonuclease H-like superfamily/Ribonuclease H"/>
    <property type="match status" value="1"/>
</dbReference>
<feature type="compositionally biased region" description="Low complexity" evidence="12">
    <location>
        <begin position="778"/>
        <end position="812"/>
    </location>
</feature>
<evidence type="ECO:0000256" key="8">
    <source>
        <dbReference type="ARBA" id="ARBA00023159"/>
    </source>
</evidence>
<feature type="compositionally biased region" description="Polar residues" evidence="12">
    <location>
        <begin position="185"/>
        <end position="198"/>
    </location>
</feature>
<comment type="subcellular location">
    <subcellularLocation>
        <location evidence="1">Nucleus</location>
    </subcellularLocation>
</comment>
<evidence type="ECO:0000256" key="6">
    <source>
        <dbReference type="ARBA" id="ARBA00023015"/>
    </source>
</evidence>
<dbReference type="GO" id="GO:0000981">
    <property type="term" value="F:DNA-binding transcription factor activity, RNA polymerase II-specific"/>
    <property type="evidence" value="ECO:0007669"/>
    <property type="project" value="TreeGrafter"/>
</dbReference>
<feature type="compositionally biased region" description="Polar residues" evidence="12">
    <location>
        <begin position="737"/>
        <end position="756"/>
    </location>
</feature>
<dbReference type="PANTHER" id="PTHR14003:SF24">
    <property type="entry name" value="ZINC FINGER PROTEIN 410"/>
    <property type="match status" value="1"/>
</dbReference>
<evidence type="ECO:0000313" key="16">
    <source>
        <dbReference type="Proteomes" id="UP000835052"/>
    </source>
</evidence>
<dbReference type="SMART" id="SM00355">
    <property type="entry name" value="ZnF_C2H2"/>
    <property type="match status" value="5"/>
</dbReference>
<feature type="region of interest" description="Disordered" evidence="12">
    <location>
        <begin position="177"/>
        <end position="198"/>
    </location>
</feature>
<evidence type="ECO:0000256" key="2">
    <source>
        <dbReference type="ARBA" id="ARBA00022723"/>
    </source>
</evidence>
<accession>A0A8S1GX85</accession>
<feature type="region of interest" description="Disordered" evidence="12">
    <location>
        <begin position="386"/>
        <end position="411"/>
    </location>
</feature>
<sequence>MGGCVVEMRAEPANEQGEPKRTVKTMIDLFLTLNRASVEAAAHWDERNQPQHSQLVMILKALPIMSAASEQAMTNVYSVDALLSQTNRNGRLATESDNEKPTGSMSEETLICWQRMSATLAFQQKLMMQALSPLRPPIPLHLLPNLTMGFMASPMIWQNQIRNMAINLMGVNDIPSDVKREPDTANASPSSNSSQTTYNCQKCSKKFNSPNSLEQHQQVHTCDKQFECKQCGKTFKRSSTLSTHLLIHSDTRPYPCEYCGKRFHQKSDMKKHTYIHTGEKPHKCTVCGKAFSQSSNLITHTRKHTGFKPFACDVCGRTFQRKVDRRRHRETHHPGQPDESASQLSVDMSLRGYMTPPNSSYAEPSEDVLNAFRNLPVTVDKVGRTFQRKVDRRRHRETHHSGQPDESASQLSVDMSLRGYMTPPNSSYAEPSEDVLNAFSQLSVDMSLRGYMTPPNSSYAEPSEDVLNAFRLPNQMFTLAELFNNDAGSSDGEQALNLSQESLRLQKNLLEKGKTPHQTTAPYHKTSNGQVERVHRTLEEALSSFVNNFQSDWDSYLQAVVFALNTLPGASTKLAPLHVLFGREPRLPEDSTWNTNVGLSFIDKEDYVEYLQLQMKEAWSFVKEKLQETSEKLAKRFDNANRTVQRKIVAGSTILVKRALPKNKLSPFLFGPFTVVKVNGSNVEYLDHGKTFVAHKNDVRQLKSKPPTPEEIIDKDVEEEEEEEDPEEENILEEAENQPNTASPSSLPQSSTTNSAAKKPPIRKTRSSTAKRQSPNFSASLSPPSPQSGQQSPIVASKPPSSPFYYTPSSSSVNYKAENLPRSRHADVAEKSANPVPSMKTAFEEPPRRMTSLAARSGAVVVHRGLDDYSL</sequence>
<dbReference type="InterPro" id="IPR012337">
    <property type="entry name" value="RNaseH-like_sf"/>
</dbReference>
<keyword evidence="2" id="KW-0479">Metal-binding</keyword>
<feature type="domain" description="Integrase catalytic" evidence="14">
    <location>
        <begin position="400"/>
        <end position="584"/>
    </location>
</feature>
<keyword evidence="9" id="KW-0804">Transcription</keyword>
<dbReference type="Pfam" id="PF00096">
    <property type="entry name" value="zf-C2H2"/>
    <property type="match status" value="5"/>
</dbReference>
<dbReference type="FunFam" id="3.30.160.60:FF:000446">
    <property type="entry name" value="Zinc finger protein"/>
    <property type="match status" value="1"/>
</dbReference>
<proteinExistence type="predicted"/>
<dbReference type="GO" id="GO:0008270">
    <property type="term" value="F:zinc ion binding"/>
    <property type="evidence" value="ECO:0007669"/>
    <property type="project" value="UniProtKB-KW"/>
</dbReference>
<comment type="caution">
    <text evidence="15">The sequence shown here is derived from an EMBL/GenBank/DDBJ whole genome shotgun (WGS) entry which is preliminary data.</text>
</comment>
<feature type="region of interest" description="Disordered" evidence="12">
    <location>
        <begin position="700"/>
        <end position="847"/>
    </location>
</feature>
<evidence type="ECO:0000259" key="14">
    <source>
        <dbReference type="PROSITE" id="PS50994"/>
    </source>
</evidence>
<dbReference type="Gene3D" id="3.30.160.60">
    <property type="entry name" value="Classic Zinc Finger"/>
    <property type="match status" value="5"/>
</dbReference>
<evidence type="ECO:0000256" key="7">
    <source>
        <dbReference type="ARBA" id="ARBA00023125"/>
    </source>
</evidence>
<dbReference type="SUPFAM" id="SSF57667">
    <property type="entry name" value="beta-beta-alpha zinc fingers"/>
    <property type="match status" value="3"/>
</dbReference>